<proteinExistence type="predicted"/>
<protein>
    <recommendedName>
        <fullName evidence="3">Gene transfer agent family protein</fullName>
    </recommendedName>
</protein>
<comment type="caution">
    <text evidence="1">The sequence shown here is derived from an EMBL/GenBank/DDBJ whole genome shotgun (WGS) entry which is preliminary data.</text>
</comment>
<evidence type="ECO:0008006" key="3">
    <source>
        <dbReference type="Google" id="ProtNLM"/>
    </source>
</evidence>
<evidence type="ECO:0000313" key="1">
    <source>
        <dbReference type="EMBL" id="GLR55132.1"/>
    </source>
</evidence>
<name>A0ABQ5ZWQ4_9HYPH</name>
<sequence>MSRVLDLPFGGAKRKFRLGIGELRELQDVCKAGPATVLARLASYQPQAEFLRRPNPEDFQLGAGDADFLGALNLFSMVRQIGGDWRIDDVRETLRLGLIGGGMSPSEAYFYITKYVDEAGEWTENIARAAQVLAHALLGEQDDPPKKAKAETTTAETAV</sequence>
<dbReference type="Proteomes" id="UP001156702">
    <property type="component" value="Unassembled WGS sequence"/>
</dbReference>
<dbReference type="RefSeq" id="WP_245082980.1">
    <property type="nucleotide sequence ID" value="NZ_BSOP01000069.1"/>
</dbReference>
<gene>
    <name evidence="1" type="ORF">GCM10007923_63530</name>
</gene>
<dbReference type="InterPro" id="IPR021791">
    <property type="entry name" value="Phage_TAC_11"/>
</dbReference>
<dbReference type="EMBL" id="BSOP01000069">
    <property type="protein sequence ID" value="GLR55132.1"/>
    <property type="molecule type" value="Genomic_DNA"/>
</dbReference>
<organism evidence="1 2">
    <name type="scientific">Shinella yambaruensis</name>
    <dbReference type="NCBI Taxonomy" id="415996"/>
    <lineage>
        <taxon>Bacteria</taxon>
        <taxon>Pseudomonadati</taxon>
        <taxon>Pseudomonadota</taxon>
        <taxon>Alphaproteobacteria</taxon>
        <taxon>Hyphomicrobiales</taxon>
        <taxon>Rhizobiaceae</taxon>
        <taxon>Shinella</taxon>
    </lineage>
</organism>
<dbReference type="Pfam" id="PF11836">
    <property type="entry name" value="Phage_TAC_11"/>
    <property type="match status" value="2"/>
</dbReference>
<reference evidence="2" key="1">
    <citation type="journal article" date="2019" name="Int. J. Syst. Evol. Microbiol.">
        <title>The Global Catalogue of Microorganisms (GCM) 10K type strain sequencing project: providing services to taxonomists for standard genome sequencing and annotation.</title>
        <authorList>
            <consortium name="The Broad Institute Genomics Platform"/>
            <consortium name="The Broad Institute Genome Sequencing Center for Infectious Disease"/>
            <person name="Wu L."/>
            <person name="Ma J."/>
        </authorList>
    </citation>
    <scope>NUCLEOTIDE SEQUENCE [LARGE SCALE GENOMIC DNA]</scope>
    <source>
        <strain evidence="2">NBRC 102122</strain>
    </source>
</reference>
<accession>A0ABQ5ZWQ4</accession>
<keyword evidence="2" id="KW-1185">Reference proteome</keyword>
<evidence type="ECO:0000313" key="2">
    <source>
        <dbReference type="Proteomes" id="UP001156702"/>
    </source>
</evidence>